<dbReference type="SUPFAM" id="SSF53383">
    <property type="entry name" value="PLP-dependent transferases"/>
    <property type="match status" value="1"/>
</dbReference>
<dbReference type="Proteomes" id="UP001597545">
    <property type="component" value="Unassembled WGS sequence"/>
</dbReference>
<dbReference type="InterPro" id="IPR015421">
    <property type="entry name" value="PyrdxlP-dep_Trfase_major"/>
</dbReference>
<proteinExistence type="inferred from homology"/>
<comment type="similarity">
    <text evidence="2">Belongs to the threonine aldolase family.</text>
</comment>
<reference evidence="6" key="1">
    <citation type="journal article" date="2019" name="Int. J. Syst. Evol. Microbiol.">
        <title>The Global Catalogue of Microorganisms (GCM) 10K type strain sequencing project: providing services to taxonomists for standard genome sequencing and annotation.</title>
        <authorList>
            <consortium name="The Broad Institute Genomics Platform"/>
            <consortium name="The Broad Institute Genome Sequencing Center for Infectious Disease"/>
            <person name="Wu L."/>
            <person name="Ma J."/>
        </authorList>
    </citation>
    <scope>NUCLEOTIDE SEQUENCE [LARGE SCALE GENOMIC DNA]</scope>
    <source>
        <strain evidence="6">KCTC 42662</strain>
    </source>
</reference>
<dbReference type="Pfam" id="PF01212">
    <property type="entry name" value="Beta_elim_lyase"/>
    <property type="match status" value="1"/>
</dbReference>
<protein>
    <submittedName>
        <fullName evidence="5">Threonine aldolase family protein</fullName>
    </submittedName>
</protein>
<accession>A0ABW5KGF0</accession>
<dbReference type="RefSeq" id="WP_380902105.1">
    <property type="nucleotide sequence ID" value="NZ_JBHUEG010000007.1"/>
</dbReference>
<feature type="domain" description="Aromatic amino acid beta-eliminating lyase/threonine aldolase" evidence="4">
    <location>
        <begin position="26"/>
        <end position="288"/>
    </location>
</feature>
<gene>
    <name evidence="5" type="ORF">ACFSR5_07010</name>
</gene>
<dbReference type="Gene3D" id="3.40.640.10">
    <property type="entry name" value="Type I PLP-dependent aspartate aminotransferase-like (Major domain)"/>
    <property type="match status" value="1"/>
</dbReference>
<dbReference type="EMBL" id="JBHULR010000003">
    <property type="protein sequence ID" value="MFD2547393.1"/>
    <property type="molecule type" value="Genomic_DNA"/>
</dbReference>
<evidence type="ECO:0000256" key="1">
    <source>
        <dbReference type="ARBA" id="ARBA00001933"/>
    </source>
</evidence>
<organism evidence="5 6">
    <name type="scientific">Sphingobacterium suaedae</name>
    <dbReference type="NCBI Taxonomy" id="1686402"/>
    <lineage>
        <taxon>Bacteria</taxon>
        <taxon>Pseudomonadati</taxon>
        <taxon>Bacteroidota</taxon>
        <taxon>Sphingobacteriia</taxon>
        <taxon>Sphingobacteriales</taxon>
        <taxon>Sphingobacteriaceae</taxon>
        <taxon>Sphingobacterium</taxon>
    </lineage>
</organism>
<keyword evidence="3" id="KW-0663">Pyridoxal phosphate</keyword>
<dbReference type="PANTHER" id="PTHR48097">
    <property type="entry name" value="L-THREONINE ALDOLASE-RELATED"/>
    <property type="match status" value="1"/>
</dbReference>
<keyword evidence="6" id="KW-1185">Reference proteome</keyword>
<evidence type="ECO:0000313" key="5">
    <source>
        <dbReference type="EMBL" id="MFD2547393.1"/>
    </source>
</evidence>
<dbReference type="Gene3D" id="3.90.1150.10">
    <property type="entry name" value="Aspartate Aminotransferase, domain 1"/>
    <property type="match status" value="1"/>
</dbReference>
<comment type="cofactor">
    <cofactor evidence="1">
        <name>pyridoxal 5'-phosphate</name>
        <dbReference type="ChEBI" id="CHEBI:597326"/>
    </cofactor>
</comment>
<comment type="caution">
    <text evidence="5">The sequence shown here is derived from an EMBL/GenBank/DDBJ whole genome shotgun (WGS) entry which is preliminary data.</text>
</comment>
<sequence length="349" mass="39370">MYSFKNDYSEGAHPSVLEKLAITNFQQENGYGEDTYSRAAKDKLRAEMQNDEAVIHFVSGGTQTNLLVISYLLRPHEAVISAQTGHIYANETGAIEATGHRIIPVLSTNGKVTPEAIEEVLNAHYLRPHVVKPKLVYISNSTEIGSIYTREELQALYHLCEARQLFLFLDGARLGHALTATESNLTLADVAKYTHVFYIGGTKNGALLGEAIVFRRQDIAQDFDYSLKQKGALLAKGRILGIQFDQLFTDNLYYHLARHANEMAMQIASHMRQLGCDFLTVPTTNQLFPILPKVVIDALSESYAFYIWSNIDEQHDAIRIITSWATQQSTVSQFNKDFTRIYENYLPIR</sequence>
<dbReference type="InterPro" id="IPR015424">
    <property type="entry name" value="PyrdxlP-dep_Trfase"/>
</dbReference>
<dbReference type="PANTHER" id="PTHR48097:SF5">
    <property type="entry name" value="LOW SPECIFICITY L-THREONINE ALDOLASE"/>
    <property type="match status" value="1"/>
</dbReference>
<evidence type="ECO:0000256" key="3">
    <source>
        <dbReference type="ARBA" id="ARBA00022898"/>
    </source>
</evidence>
<evidence type="ECO:0000259" key="4">
    <source>
        <dbReference type="Pfam" id="PF01212"/>
    </source>
</evidence>
<evidence type="ECO:0000313" key="6">
    <source>
        <dbReference type="Proteomes" id="UP001597545"/>
    </source>
</evidence>
<dbReference type="InterPro" id="IPR015422">
    <property type="entry name" value="PyrdxlP-dep_Trfase_small"/>
</dbReference>
<name>A0ABW5KGF0_9SPHI</name>
<dbReference type="InterPro" id="IPR001597">
    <property type="entry name" value="ArAA_b-elim_lyase/Thr_aldolase"/>
</dbReference>
<evidence type="ECO:0000256" key="2">
    <source>
        <dbReference type="ARBA" id="ARBA00006966"/>
    </source>
</evidence>